<name>A0A0C9X9V1_9AGAR</name>
<dbReference type="AlphaFoldDB" id="A0A0C9X9V1"/>
<dbReference type="Proteomes" id="UP000054477">
    <property type="component" value="Unassembled WGS sequence"/>
</dbReference>
<reference evidence="1 2" key="1">
    <citation type="submission" date="2014-04" db="EMBL/GenBank/DDBJ databases">
        <authorList>
            <consortium name="DOE Joint Genome Institute"/>
            <person name="Kuo A."/>
            <person name="Kohler A."/>
            <person name="Nagy L.G."/>
            <person name="Floudas D."/>
            <person name="Copeland A."/>
            <person name="Barry K.W."/>
            <person name="Cichocki N."/>
            <person name="Veneault-Fourrey C."/>
            <person name="LaButti K."/>
            <person name="Lindquist E.A."/>
            <person name="Lipzen A."/>
            <person name="Lundell T."/>
            <person name="Morin E."/>
            <person name="Murat C."/>
            <person name="Sun H."/>
            <person name="Tunlid A."/>
            <person name="Henrissat B."/>
            <person name="Grigoriev I.V."/>
            <person name="Hibbett D.S."/>
            <person name="Martin F."/>
            <person name="Nordberg H.P."/>
            <person name="Cantor M.N."/>
            <person name="Hua S.X."/>
        </authorList>
    </citation>
    <scope>NUCLEOTIDE SEQUENCE [LARGE SCALE GENOMIC DNA]</scope>
    <source>
        <strain evidence="1 2">LaAM-08-1</strain>
    </source>
</reference>
<dbReference type="OrthoDB" id="3095814at2759"/>
<gene>
    <name evidence="1" type="ORF">K443DRAFT_110393</name>
</gene>
<dbReference type="HOGENOM" id="CLU_133945_0_0_1"/>
<evidence type="ECO:0000313" key="2">
    <source>
        <dbReference type="Proteomes" id="UP000054477"/>
    </source>
</evidence>
<reference evidence="2" key="2">
    <citation type="submission" date="2015-01" db="EMBL/GenBank/DDBJ databases">
        <title>Evolutionary Origins and Diversification of the Mycorrhizal Mutualists.</title>
        <authorList>
            <consortium name="DOE Joint Genome Institute"/>
            <consortium name="Mycorrhizal Genomics Consortium"/>
            <person name="Kohler A."/>
            <person name="Kuo A."/>
            <person name="Nagy L.G."/>
            <person name="Floudas D."/>
            <person name="Copeland A."/>
            <person name="Barry K.W."/>
            <person name="Cichocki N."/>
            <person name="Veneault-Fourrey C."/>
            <person name="LaButti K."/>
            <person name="Lindquist E.A."/>
            <person name="Lipzen A."/>
            <person name="Lundell T."/>
            <person name="Morin E."/>
            <person name="Murat C."/>
            <person name="Riley R."/>
            <person name="Ohm R."/>
            <person name="Sun H."/>
            <person name="Tunlid A."/>
            <person name="Henrissat B."/>
            <person name="Grigoriev I.V."/>
            <person name="Hibbett D.S."/>
            <person name="Martin F."/>
        </authorList>
    </citation>
    <scope>NUCLEOTIDE SEQUENCE [LARGE SCALE GENOMIC DNA]</scope>
    <source>
        <strain evidence="2">LaAM-08-1</strain>
    </source>
</reference>
<keyword evidence="2" id="KW-1185">Reference proteome</keyword>
<sequence length="170" mass="18887">MVSSPGIHRPHRACRLLKLALIPEDWKQTLALSEPSKRLGFWTRFSSLDPTSQAADTPMPSLVWDRFACGSTSSDPLVHSDQKALSVQIMTESSRRITPSMSSPEGSLTLCGTAQLVRLSFDVVHPEVSTLFLHTVDRPKRMGSIVDGNPSTMPTERMLENVRGMCHREE</sequence>
<proteinExistence type="predicted"/>
<protein>
    <submittedName>
        <fullName evidence="1">Unplaced genomic scaffold K443scaffold_258, whole genome shotgun sequence</fullName>
    </submittedName>
</protein>
<organism evidence="1 2">
    <name type="scientific">Laccaria amethystina LaAM-08-1</name>
    <dbReference type="NCBI Taxonomy" id="1095629"/>
    <lineage>
        <taxon>Eukaryota</taxon>
        <taxon>Fungi</taxon>
        <taxon>Dikarya</taxon>
        <taxon>Basidiomycota</taxon>
        <taxon>Agaricomycotina</taxon>
        <taxon>Agaricomycetes</taxon>
        <taxon>Agaricomycetidae</taxon>
        <taxon>Agaricales</taxon>
        <taxon>Agaricineae</taxon>
        <taxon>Hydnangiaceae</taxon>
        <taxon>Laccaria</taxon>
    </lineage>
</organism>
<dbReference type="EMBL" id="KN838793">
    <property type="protein sequence ID" value="KIJ94446.1"/>
    <property type="molecule type" value="Genomic_DNA"/>
</dbReference>
<accession>A0A0C9X9V1</accession>
<evidence type="ECO:0000313" key="1">
    <source>
        <dbReference type="EMBL" id="KIJ94446.1"/>
    </source>
</evidence>